<sequence length="154" mass="18453">MQKWSYETYEKIDRVYKGIVEDYYMNRSPDIVALEMHVSREMLKRDFTKRQLKIITFIYTFSFPYNKKAALIKNMQDFELCGVSKTKISEELDKLAELRVIEWDKGTKEFSINDPHYWEVPFNRGVSDTRYQQMFIENLDHAGVDISTVISRLR</sequence>
<reference evidence="2" key="1">
    <citation type="submission" date="2022-02" db="EMBL/GenBank/DDBJ databases">
        <title>Crop Bioprotection Bacillus Genome Sequencing.</title>
        <authorList>
            <person name="Dunlap C."/>
        </authorList>
    </citation>
    <scope>NUCLEOTIDE SEQUENCE</scope>
    <source>
        <strain evidence="2">M18B4</strain>
    </source>
</reference>
<dbReference type="AlphaFoldDB" id="A0A9Q4DL24"/>
<evidence type="ECO:0000313" key="2">
    <source>
        <dbReference type="EMBL" id="MCY8119560.1"/>
    </source>
</evidence>
<dbReference type="Gene3D" id="1.10.10.10">
    <property type="entry name" value="Winged helix-like DNA-binding domain superfamily/Winged helix DNA-binding domain"/>
    <property type="match status" value="1"/>
</dbReference>
<proteinExistence type="predicted"/>
<feature type="domain" description="Bacteriophage lambda Replication protein O N-terminal" evidence="1">
    <location>
        <begin position="34"/>
        <end position="113"/>
    </location>
</feature>
<dbReference type="Pfam" id="PF04492">
    <property type="entry name" value="Phage_rep_O"/>
    <property type="match status" value="1"/>
</dbReference>
<dbReference type="EMBL" id="JALANJ010000003">
    <property type="protein sequence ID" value="MCY8119560.1"/>
    <property type="molecule type" value="Genomic_DNA"/>
</dbReference>
<evidence type="ECO:0000313" key="3">
    <source>
        <dbReference type="Proteomes" id="UP001070352"/>
    </source>
</evidence>
<dbReference type="InterPro" id="IPR006497">
    <property type="entry name" value="Phage_lambda_VrpO_N"/>
</dbReference>
<accession>A0A9Q4DL24</accession>
<comment type="caution">
    <text evidence="2">The sequence shown here is derived from an EMBL/GenBank/DDBJ whole genome shotgun (WGS) entry which is preliminary data.</text>
</comment>
<gene>
    <name evidence="2" type="ORF">MOC45_02900</name>
</gene>
<protein>
    <submittedName>
        <fullName evidence="2">Replication protein</fullName>
    </submittedName>
</protein>
<dbReference type="Proteomes" id="UP001070352">
    <property type="component" value="Unassembled WGS sequence"/>
</dbReference>
<name>A0A9Q4DL24_BACSC</name>
<dbReference type="GO" id="GO:0006260">
    <property type="term" value="P:DNA replication"/>
    <property type="evidence" value="ECO:0007669"/>
    <property type="project" value="InterPro"/>
</dbReference>
<evidence type="ECO:0000259" key="1">
    <source>
        <dbReference type="Pfam" id="PF04492"/>
    </source>
</evidence>
<dbReference type="InterPro" id="IPR036388">
    <property type="entry name" value="WH-like_DNA-bd_sf"/>
</dbReference>
<organism evidence="2 3">
    <name type="scientific">Bacillus spizizenii</name>
    <name type="common">Bacillus subtilis subsp. spizizenii</name>
    <dbReference type="NCBI Taxonomy" id="96241"/>
    <lineage>
        <taxon>Bacteria</taxon>
        <taxon>Bacillati</taxon>
        <taxon>Bacillota</taxon>
        <taxon>Bacilli</taxon>
        <taxon>Bacillales</taxon>
        <taxon>Bacillaceae</taxon>
        <taxon>Bacillus</taxon>
    </lineage>
</organism>